<gene>
    <name evidence="1" type="ORF">BJ138DRAFT_1120145</name>
</gene>
<organism evidence="1 2">
    <name type="scientific">Hygrophoropsis aurantiaca</name>
    <dbReference type="NCBI Taxonomy" id="72124"/>
    <lineage>
        <taxon>Eukaryota</taxon>
        <taxon>Fungi</taxon>
        <taxon>Dikarya</taxon>
        <taxon>Basidiomycota</taxon>
        <taxon>Agaricomycotina</taxon>
        <taxon>Agaricomycetes</taxon>
        <taxon>Agaricomycetidae</taxon>
        <taxon>Boletales</taxon>
        <taxon>Coniophorineae</taxon>
        <taxon>Hygrophoropsidaceae</taxon>
        <taxon>Hygrophoropsis</taxon>
    </lineage>
</organism>
<reference evidence="1" key="1">
    <citation type="journal article" date="2021" name="New Phytol.">
        <title>Evolutionary innovations through gain and loss of genes in the ectomycorrhizal Boletales.</title>
        <authorList>
            <person name="Wu G."/>
            <person name="Miyauchi S."/>
            <person name="Morin E."/>
            <person name="Kuo A."/>
            <person name="Drula E."/>
            <person name="Varga T."/>
            <person name="Kohler A."/>
            <person name="Feng B."/>
            <person name="Cao Y."/>
            <person name="Lipzen A."/>
            <person name="Daum C."/>
            <person name="Hundley H."/>
            <person name="Pangilinan J."/>
            <person name="Johnson J."/>
            <person name="Barry K."/>
            <person name="LaButti K."/>
            <person name="Ng V."/>
            <person name="Ahrendt S."/>
            <person name="Min B."/>
            <person name="Choi I.G."/>
            <person name="Park H."/>
            <person name="Plett J.M."/>
            <person name="Magnuson J."/>
            <person name="Spatafora J.W."/>
            <person name="Nagy L.G."/>
            <person name="Henrissat B."/>
            <person name="Grigoriev I.V."/>
            <person name="Yang Z.L."/>
            <person name="Xu J."/>
            <person name="Martin F.M."/>
        </authorList>
    </citation>
    <scope>NUCLEOTIDE SEQUENCE</scope>
    <source>
        <strain evidence="1">ATCC 28755</strain>
    </source>
</reference>
<proteinExistence type="predicted"/>
<evidence type="ECO:0000313" key="1">
    <source>
        <dbReference type="EMBL" id="KAH7903678.1"/>
    </source>
</evidence>
<protein>
    <submittedName>
        <fullName evidence="1">Uncharacterized protein</fullName>
    </submittedName>
</protein>
<dbReference type="EMBL" id="MU268817">
    <property type="protein sequence ID" value="KAH7903678.1"/>
    <property type="molecule type" value="Genomic_DNA"/>
</dbReference>
<evidence type="ECO:0000313" key="2">
    <source>
        <dbReference type="Proteomes" id="UP000790377"/>
    </source>
</evidence>
<dbReference type="Proteomes" id="UP000790377">
    <property type="component" value="Unassembled WGS sequence"/>
</dbReference>
<comment type="caution">
    <text evidence="1">The sequence shown here is derived from an EMBL/GenBank/DDBJ whole genome shotgun (WGS) entry which is preliminary data.</text>
</comment>
<sequence length="463" mass="50705">MPAAKAKKTETAVKKSTSAKPTTKVPRPGQKKGEAAKKRGGKARKELSDSDADAENEQEDSVEIETTEIEWTDDLTWKLINAIAENKDISQGLFPPPGANVSTKKGGGLRKTEHHWELCKILFSEHSDYKSAFEVAASDKGLKKGWQTKIKNRLGAKNNEYTKEMGATGAGIKRESDINMNEIKAEWPWYFDVRDLIGERPNLVPAGLGNGGTAMDTTILLNPTVDDAAEGVSDPTDGFEGVSSLGDDGGDIDVKSEDELELERSILEPKKRPAKFDESDPELEDQPSTSSKKQKTVTVKAETTPGKAKTTKPKSIMERYAEVAEQEELTAQKQADAMKAKSAIAVAKVKAQGEIELERERRKTEKEKLKAEIEMKRLQLDHELRMAQLRGAGHHNNTSMPTFSSYSPGGDNISQPTYSRASSTPFSFDGTHDTSSNGVGSLQIGDNNFMMSHDDEVCSWSLG</sequence>
<name>A0ACB7ZSF6_9AGAM</name>
<keyword evidence="2" id="KW-1185">Reference proteome</keyword>
<accession>A0ACB7ZSF6</accession>